<evidence type="ECO:0000256" key="1">
    <source>
        <dbReference type="SAM" id="MobiDB-lite"/>
    </source>
</evidence>
<organism evidence="2 3">
    <name type="scientific">Pendulispora rubella</name>
    <dbReference type="NCBI Taxonomy" id="2741070"/>
    <lineage>
        <taxon>Bacteria</taxon>
        <taxon>Pseudomonadati</taxon>
        <taxon>Myxococcota</taxon>
        <taxon>Myxococcia</taxon>
        <taxon>Myxococcales</taxon>
        <taxon>Sorangiineae</taxon>
        <taxon>Pendulisporaceae</taxon>
        <taxon>Pendulispora</taxon>
    </lineage>
</organism>
<gene>
    <name evidence="2" type="ORF">LVJ94_12840</name>
</gene>
<sequence length="573" mass="57312">MRGTWLWGVVCVCGVVSACGAEAPPYEDLRLRDALGADPAVVTALPADAREQLLHRMLTTRSAQTQSEKVPNEKGRSPSAEVNEVDGARAERDEDSLLVWKARVDDGNIVAEPHPDPRAGDTGGLDPLPELPAVEGTPPEGTAREESRALAGEGGRTVRELMKVTGAKHVARVVGWPAAAAAIDDTVYVNASWLVLLAMNEPEDAGTSTLTANGVSFNVRPSGLRGNPYRLYATLGECRDDVTSRCQACLDHGACDDDAALEDFADGREECGYLLAPRGDIDAGPDAAPISRVDELCAMALLSVSTVAECVRDERCLVPTGSRKSTSLPAADAFLQDDRCVRALNLCLSGSDEGGDAGPRPLSLGDVKVSGCSDPVAACSSSCKGCDKACSSGKCSGGSGPSCTSCKNCSSCSGCDSNTRSGDSSGYGSGGSGNPAPVPTGTTGGGGGSSGGGSGGGGSGGGTGGGGTGGGGSSSSSGGGGCGKSSSSGTSESGSNCSSCKSCSSSSSSSSGSSGGSSSSSCGTCKSGNSSNCKCETAPDPAPLAPFSSFFWLALPLVYLGKNARVRREGSRA</sequence>
<reference evidence="2" key="1">
    <citation type="submission" date="2021-12" db="EMBL/GenBank/DDBJ databases">
        <title>Discovery of the Pendulisporaceae a myxobacterial family with distinct sporulation behavior and unique specialized metabolism.</title>
        <authorList>
            <person name="Garcia R."/>
            <person name="Popoff A."/>
            <person name="Bader C.D."/>
            <person name="Loehr J."/>
            <person name="Walesch S."/>
            <person name="Walt C."/>
            <person name="Boldt J."/>
            <person name="Bunk B."/>
            <person name="Haeckl F.J.F.P.J."/>
            <person name="Gunesch A.P."/>
            <person name="Birkelbach J."/>
            <person name="Nuebel U."/>
            <person name="Pietschmann T."/>
            <person name="Bach T."/>
            <person name="Mueller R."/>
        </authorList>
    </citation>
    <scope>NUCLEOTIDE SEQUENCE</scope>
    <source>
        <strain evidence="2">MSr11367</strain>
    </source>
</reference>
<feature type="compositionally biased region" description="Polar residues" evidence="1">
    <location>
        <begin position="60"/>
        <end position="69"/>
    </location>
</feature>
<feature type="compositionally biased region" description="Gly residues" evidence="1">
    <location>
        <begin position="442"/>
        <end position="483"/>
    </location>
</feature>
<feature type="region of interest" description="Disordered" evidence="1">
    <location>
        <begin position="426"/>
        <end position="535"/>
    </location>
</feature>
<name>A0ABZ2LEA0_9BACT</name>
<feature type="region of interest" description="Disordered" evidence="1">
    <location>
        <begin position="108"/>
        <end position="154"/>
    </location>
</feature>
<dbReference type="RefSeq" id="WP_394837791.1">
    <property type="nucleotide sequence ID" value="NZ_CP089929.1"/>
</dbReference>
<feature type="region of interest" description="Disordered" evidence="1">
    <location>
        <begin position="60"/>
        <end position="90"/>
    </location>
</feature>
<keyword evidence="3" id="KW-1185">Reference proteome</keyword>
<dbReference type="EMBL" id="CP089983">
    <property type="protein sequence ID" value="WXB08116.1"/>
    <property type="molecule type" value="Genomic_DNA"/>
</dbReference>
<accession>A0ABZ2LEA0</accession>
<protein>
    <submittedName>
        <fullName evidence="2">Uncharacterized protein</fullName>
    </submittedName>
</protein>
<feature type="compositionally biased region" description="Low complexity" evidence="1">
    <location>
        <begin position="484"/>
        <end position="533"/>
    </location>
</feature>
<dbReference type="Proteomes" id="UP001374803">
    <property type="component" value="Chromosome"/>
</dbReference>
<evidence type="ECO:0000313" key="2">
    <source>
        <dbReference type="EMBL" id="WXB08116.1"/>
    </source>
</evidence>
<evidence type="ECO:0000313" key="3">
    <source>
        <dbReference type="Proteomes" id="UP001374803"/>
    </source>
</evidence>
<dbReference type="PROSITE" id="PS51257">
    <property type="entry name" value="PROKAR_LIPOPROTEIN"/>
    <property type="match status" value="1"/>
</dbReference>
<proteinExistence type="predicted"/>